<gene>
    <name evidence="1" type="ORF">TSPGSL018_27799</name>
</gene>
<reference evidence="1" key="1">
    <citation type="submission" date="2014-05" db="EMBL/GenBank/DDBJ databases">
        <title>The transcriptome of the halophilic microalga Tetraselmis sp. GSL018 isolated from the Great Salt Lake, Utah.</title>
        <authorList>
            <person name="Jinkerson R.E."/>
            <person name="D'Adamo S."/>
            <person name="Posewitz M.C."/>
        </authorList>
    </citation>
    <scope>NUCLEOTIDE SEQUENCE</scope>
    <source>
        <strain evidence="1">GSL018</strain>
    </source>
</reference>
<feature type="non-terminal residue" evidence="1">
    <location>
        <position position="1"/>
    </location>
</feature>
<name>A0A061RSW2_9CHLO</name>
<sequence>GGCPSSPLLQLHKDQPLSLVFWHPSTQPPPPLSPALFLSLTSPSLPHCALSLPSPPLPPPSSCSLP</sequence>
<dbReference type="AlphaFoldDB" id="A0A061RSW2"/>
<accession>A0A061RSW2</accession>
<proteinExistence type="predicted"/>
<dbReference type="EMBL" id="GBEZ01012054">
    <property type="protein sequence ID" value="JAC73800.1"/>
    <property type="molecule type" value="Transcribed_RNA"/>
</dbReference>
<evidence type="ECO:0000313" key="1">
    <source>
        <dbReference type="EMBL" id="JAC73800.1"/>
    </source>
</evidence>
<protein>
    <submittedName>
        <fullName evidence="1">Uncharacterized protein</fullName>
    </submittedName>
</protein>
<feature type="non-terminal residue" evidence="1">
    <location>
        <position position="66"/>
    </location>
</feature>
<organism evidence="1">
    <name type="scientific">Tetraselmis sp. GSL018</name>
    <dbReference type="NCBI Taxonomy" id="582737"/>
    <lineage>
        <taxon>Eukaryota</taxon>
        <taxon>Viridiplantae</taxon>
        <taxon>Chlorophyta</taxon>
        <taxon>core chlorophytes</taxon>
        <taxon>Chlorodendrophyceae</taxon>
        <taxon>Chlorodendrales</taxon>
        <taxon>Chlorodendraceae</taxon>
        <taxon>Tetraselmis</taxon>
    </lineage>
</organism>